<feature type="repeat" description="PPR" evidence="2">
    <location>
        <begin position="166"/>
        <end position="200"/>
    </location>
</feature>
<evidence type="ECO:0000313" key="3">
    <source>
        <dbReference type="EMBL" id="KAF5189017.1"/>
    </source>
</evidence>
<dbReference type="OrthoDB" id="185373at2759"/>
<dbReference type="InterPro" id="IPR011990">
    <property type="entry name" value="TPR-like_helical_dom_sf"/>
</dbReference>
<sequence length="385" mass="44149">MSSISRLLYRSFCTSLSSTATTTTPPTMNAIFDSIFKERNLTKLVEKFKKSSEIYRFRCNYQIYQIATRRLASAKKFDSIEEILEEQKKYHDITKEGFAIRLIKLYGNAGMFDHASNTFDQLPELKCERTVKSYNALLSACVDSKNYDKVEKLFRNIPLKLSITPDEYSYTITIQALCQLEELDSAVSLLDEMEKKGLNPNLVTFNTLLNMFYEAGRFLEAERIWARMEKKEIVPDIQSYNAKLKGLVVKGKISEAEKLLEELRTKEPKADTFSFNTLIKVYCNDGKFDDAKRVYDELLKDGLKENQWTYGALISVLCEKGDFDFALELCKKSLGLSCYLSADILQVVVDGLVKQSKVDDANQLVELARSKRYGRKSLKLPSEDE</sequence>
<organism evidence="3 4">
    <name type="scientific">Thalictrum thalictroides</name>
    <name type="common">Rue-anemone</name>
    <name type="synonym">Anemone thalictroides</name>
    <dbReference type="NCBI Taxonomy" id="46969"/>
    <lineage>
        <taxon>Eukaryota</taxon>
        <taxon>Viridiplantae</taxon>
        <taxon>Streptophyta</taxon>
        <taxon>Embryophyta</taxon>
        <taxon>Tracheophyta</taxon>
        <taxon>Spermatophyta</taxon>
        <taxon>Magnoliopsida</taxon>
        <taxon>Ranunculales</taxon>
        <taxon>Ranunculaceae</taxon>
        <taxon>Thalictroideae</taxon>
        <taxon>Thalictrum</taxon>
    </lineage>
</organism>
<dbReference type="InterPro" id="IPR051222">
    <property type="entry name" value="PPR/CCM1_RNA-binding"/>
</dbReference>
<keyword evidence="4" id="KW-1185">Reference proteome</keyword>
<evidence type="ECO:0000256" key="1">
    <source>
        <dbReference type="ARBA" id="ARBA00022737"/>
    </source>
</evidence>
<feature type="repeat" description="PPR" evidence="2">
    <location>
        <begin position="236"/>
        <end position="270"/>
    </location>
</feature>
<protein>
    <submittedName>
        <fullName evidence="3">Pentatricopeptide repeat-containing protein</fullName>
    </submittedName>
</protein>
<dbReference type="PANTHER" id="PTHR47942">
    <property type="entry name" value="TETRATRICOPEPTIDE REPEAT (TPR)-LIKE SUPERFAMILY PROTEIN-RELATED"/>
    <property type="match status" value="1"/>
</dbReference>
<dbReference type="InterPro" id="IPR002885">
    <property type="entry name" value="PPR_rpt"/>
</dbReference>
<dbReference type="EMBL" id="JABWDY010026069">
    <property type="protein sequence ID" value="KAF5189017.1"/>
    <property type="molecule type" value="Genomic_DNA"/>
</dbReference>
<dbReference type="Pfam" id="PF13812">
    <property type="entry name" value="PPR_3"/>
    <property type="match status" value="1"/>
</dbReference>
<dbReference type="SUPFAM" id="SSF48452">
    <property type="entry name" value="TPR-like"/>
    <property type="match status" value="1"/>
</dbReference>
<dbReference type="Gene3D" id="1.25.40.10">
    <property type="entry name" value="Tetratricopeptide repeat domain"/>
    <property type="match status" value="3"/>
</dbReference>
<reference evidence="3 4" key="1">
    <citation type="submission" date="2020-06" db="EMBL/GenBank/DDBJ databases">
        <title>Transcriptomic and genomic resources for Thalictrum thalictroides and T. hernandezii: Facilitating candidate gene discovery in an emerging model plant lineage.</title>
        <authorList>
            <person name="Arias T."/>
            <person name="Riano-Pachon D.M."/>
            <person name="Di Stilio V.S."/>
        </authorList>
    </citation>
    <scope>NUCLEOTIDE SEQUENCE [LARGE SCALE GENOMIC DNA]</scope>
    <source>
        <strain evidence="4">cv. WT478/WT964</strain>
        <tissue evidence="3">Leaves</tissue>
    </source>
</reference>
<comment type="caution">
    <text evidence="3">The sequence shown here is derived from an EMBL/GenBank/DDBJ whole genome shotgun (WGS) entry which is preliminary data.</text>
</comment>
<feature type="repeat" description="PPR" evidence="2">
    <location>
        <begin position="201"/>
        <end position="235"/>
    </location>
</feature>
<feature type="repeat" description="PPR" evidence="2">
    <location>
        <begin position="271"/>
        <end position="305"/>
    </location>
</feature>
<gene>
    <name evidence="3" type="ORF">FRX31_021399</name>
</gene>
<dbReference type="Pfam" id="PF13041">
    <property type="entry name" value="PPR_2"/>
    <property type="match status" value="2"/>
</dbReference>
<accession>A0A7J6VWE3</accession>
<evidence type="ECO:0000256" key="2">
    <source>
        <dbReference type="PROSITE-ProRule" id="PRU00708"/>
    </source>
</evidence>
<dbReference type="NCBIfam" id="TIGR00756">
    <property type="entry name" value="PPR"/>
    <property type="match status" value="4"/>
</dbReference>
<keyword evidence="1" id="KW-0677">Repeat</keyword>
<dbReference type="PANTHER" id="PTHR47942:SF65">
    <property type="entry name" value="OS04G0618050 PROTEIN"/>
    <property type="match status" value="1"/>
</dbReference>
<dbReference type="Proteomes" id="UP000554482">
    <property type="component" value="Unassembled WGS sequence"/>
</dbReference>
<proteinExistence type="predicted"/>
<name>A0A7J6VWE3_THATH</name>
<dbReference type="PROSITE" id="PS51375">
    <property type="entry name" value="PPR"/>
    <property type="match status" value="4"/>
</dbReference>
<evidence type="ECO:0000313" key="4">
    <source>
        <dbReference type="Proteomes" id="UP000554482"/>
    </source>
</evidence>
<dbReference type="AlphaFoldDB" id="A0A7J6VWE3"/>
<dbReference type="Pfam" id="PF01535">
    <property type="entry name" value="PPR"/>
    <property type="match status" value="1"/>
</dbReference>